<reference evidence="1 2" key="1">
    <citation type="submission" date="2004-01" db="EMBL/GenBank/DDBJ databases">
        <title>Characterization and genome organization of a new ophiovirus associated with lettuce ring necrosis.</title>
        <authorList>
            <person name="Torok V.A."/>
            <person name="Vetten H.J."/>
        </authorList>
    </citation>
    <scope>NUCLEOTIDE SEQUENCE [LARGE SCALE GENOMIC DNA]</scope>
    <source>
        <strain evidence="1">Belg-2</strain>
    </source>
</reference>
<proteinExistence type="predicted"/>
<evidence type="ECO:0000313" key="2">
    <source>
        <dbReference type="Proteomes" id="UP000202904"/>
    </source>
</evidence>
<protein>
    <submittedName>
        <fullName evidence="1">48 kDa protein</fullName>
    </submittedName>
</protein>
<accession>Q6E6Y3</accession>
<dbReference type="EMBL" id="AY535018">
    <property type="protein sequence ID" value="AAT09112.1"/>
    <property type="molecule type" value="Genomic_RNA"/>
</dbReference>
<dbReference type="InterPro" id="IPR021310">
    <property type="entry name" value="Nucleocap_ssRNA"/>
</dbReference>
<dbReference type="RefSeq" id="YP_053239.1">
    <property type="nucleotide sequence ID" value="NC_006053.1"/>
</dbReference>
<dbReference type="KEGG" id="vg:2943496"/>
<organism evidence="1 2">
    <name type="scientific">Lettuce ring necrosis virus</name>
    <dbReference type="NCBI Taxonomy" id="274495"/>
    <lineage>
        <taxon>Viruses</taxon>
        <taxon>Riboviria</taxon>
        <taxon>Orthornavirae</taxon>
        <taxon>Negarnaviricota</taxon>
        <taxon>Haploviricotina</taxon>
        <taxon>Milneviricetes</taxon>
        <taxon>Naedrevirales</taxon>
        <taxon>Aspiviridae</taxon>
        <taxon>Ophiovirus</taxon>
        <taxon>Ophiovirus lactucae</taxon>
    </lineage>
</organism>
<dbReference type="Pfam" id="PF11128">
    <property type="entry name" value="Nucleocap_ssRNA"/>
    <property type="match status" value="1"/>
</dbReference>
<dbReference type="GeneID" id="2943496"/>
<name>Q6E6Y3_9VIRU</name>
<dbReference type="OrthoDB" id="31130at10239"/>
<evidence type="ECO:0000313" key="1">
    <source>
        <dbReference type="EMBL" id="AAT09112.1"/>
    </source>
</evidence>
<dbReference type="Proteomes" id="UP000202904">
    <property type="component" value="Genome"/>
</dbReference>
<sequence>MSGAYTVQQLTDILRKPIFTGEDTTLLKTFNLVDSKESPNTTLIESLRVQLAINPEAVVSLKTDGTLDYSNGPSRAVEKSTVGETSTGPVVNYSIEKVKELLGGKLFKIDENKVKEALENYVKLLPKTSDSYKSGDVKVFYYDGVEKSVSSLLAAGTKVLDSILYMAHKDSAEHSFIFDESKLSPKTLDSRNFIENVNLGNKAIKAAFCSVYNQGGLPTKTSEERNLSKFIRETVFKNKDLKSNVFCDMLSSSDPSFFPSSIFLKIPLDLLPSEVSSRCKMAVAGNKAIRYAILARRFEQSSLAEPTTGKTEDIKNYMSMQAKLEKACKITELLSSLGSNFEAQKKMHPLSDTRTVRKNFTLQLTCAIVHSLSHTGRLAMRAEIESKKIEAFKRDENIYGQKNAMDVICFPVLTNSDADFSELSVEAVKTAYGIIS</sequence>
<keyword evidence="2" id="KW-1185">Reference proteome</keyword>